<proteinExistence type="predicted"/>
<accession>A0ACC3YQ58</accession>
<dbReference type="EMBL" id="VUJX02000007">
    <property type="protein sequence ID" value="KAL0934059.1"/>
    <property type="molecule type" value="Genomic_DNA"/>
</dbReference>
<name>A0ACC3YQ58_COLTU</name>
<sequence length="1501" mass="163868">MAPGEDIAIIGLSCRFAGDAKDVYGYWDLLRQGKSAFSPKARFDSATSSHPGYYLQDDIYKFDASFFGISPKEAKGMDPSQRLMLEVAYEAFESAGLTLEAVSGSNTCVYAAQWACDYRDMLARDVQNAPTYTATGTGTTLLSNRLSWFFDLRGPSMTINTACSSSMVAVHEACESLRRGESDMALVASANVILCPDMFTYLGMQNFLSASGKCKSFDATGDGYGRGEGFAALVLKRVPSAVKDNSPIRAVIRGTGVNQNGRMKGITLPSVSAQVALIRKTYESAGLPVTETGYVEAHGTGTMAGDPVELEAIGKAFAQVQGSDNHKRVIVGSGKPSIGHTEASAGLASVIRSVLMLESGIIPPNIYLNHINPNLRLDEWNLEIPTQLIPWPSKCDFRRISVCSTGYGGTYAHAIIDESHHYLQTTGLFDDAQVARSPVWAAADQRVQNLYDVTGPTSSWPKRFLLTLSSNHENGIQQQLSSLAQWCLTVGEDDSESILADLAYTLYQRRSQFTWRTSITVSSVTELKEAAENATNGASSHSQRALDDPGVCFIFTGQGAQWPRMGQTLYLECAVFRASIDAADHYFRDILQSPWSVVDELFRDEQKSLIDQHAFSQPLTTVLQMGLVDLLQGWNIKPDWIIGHSSGEIAGAYCLGVLTQHDAWRIAYSCGAFESDQEGSMMAVGLSETEATSIINQHALGRVVVACINSPSNVTLSGDSPSLEILQQILHNRGIFNQRLHVDAAYHSSHMEAMTKNYQKAISQVVLGESIQGRTMFSSVTGKEINASELGSTYWSRNLVSQVKFSDAVTQLLESFPTRNKIFVEIGPHQTMQAPLKQILISCSASESYEYVSVLSRGKDSVATTYAAAGRLYALGLPVNVAKLNETVRRPKLIVDLPPYSWRHEDSYNAIEPAAEQRSHQPARGNSLPRRICFSLGWQPAPDISTETVNEAKDVTLFFPNRPTQTLRGLSGVVTQRLRSSGFNVESATWPAIGHSNQGRRCISLVELDAPIFENASAIDIEVLQRIVADSKSMLWLSLNTPGGSIVPALAQTIRNETPGLQFRSLQVASPYSSRIADLGNIIAQLAMSNTPEMEFRESNNTLFVPRVNEDNVMDDVLQRFLSKQALAASKSDHLLQPDATYVLAGGLGGLGRNIATFLVDLGAKHICFLSRSPTKFSDTETFLAELRKRNVSVSAYKCDISDMRSLRITLRQCRQEHPPIKGIIQCAMVLRDVSFQKMTHQQWKEALQPKVQGSNNLVAVAVEPRQNPFFIMLSSFTAIFGNRTQANYVAACAYQDALAHDLCARGIHAVSLDLGIMRDAGYIAENGSMAALKDWEQGFGLREYEMRALLHAAIAKQTPTQPVTGLPTAVTAAAAGIPYPFFLDVPKFTAISLAPKQPATTTSSSLPQLDRTAPGSKGQISTAFQEAIADALHMSVADVDLTRALHALGVDSLIVIEVQSWLFRTLGVRLSPHELMADVPLLQVVESVWEKWQGGDGGLK</sequence>
<evidence type="ECO:0000313" key="1">
    <source>
        <dbReference type="EMBL" id="KAL0934059.1"/>
    </source>
</evidence>
<protein>
    <submittedName>
        <fullName evidence="1">Polyketide synthase</fullName>
    </submittedName>
</protein>
<organism evidence="1 2">
    <name type="scientific">Colletotrichum truncatum</name>
    <name type="common">Anthracnose fungus</name>
    <name type="synonym">Colletotrichum capsici</name>
    <dbReference type="NCBI Taxonomy" id="5467"/>
    <lineage>
        <taxon>Eukaryota</taxon>
        <taxon>Fungi</taxon>
        <taxon>Dikarya</taxon>
        <taxon>Ascomycota</taxon>
        <taxon>Pezizomycotina</taxon>
        <taxon>Sordariomycetes</taxon>
        <taxon>Hypocreomycetidae</taxon>
        <taxon>Glomerellales</taxon>
        <taxon>Glomerellaceae</taxon>
        <taxon>Colletotrichum</taxon>
        <taxon>Colletotrichum truncatum species complex</taxon>
    </lineage>
</organism>
<evidence type="ECO:0000313" key="2">
    <source>
        <dbReference type="Proteomes" id="UP000805649"/>
    </source>
</evidence>
<gene>
    <name evidence="1" type="ORF">CTRU02_210858</name>
</gene>
<dbReference type="Proteomes" id="UP000805649">
    <property type="component" value="Unassembled WGS sequence"/>
</dbReference>
<keyword evidence="2" id="KW-1185">Reference proteome</keyword>
<comment type="caution">
    <text evidence="1">The sequence shown here is derived from an EMBL/GenBank/DDBJ whole genome shotgun (WGS) entry which is preliminary data.</text>
</comment>
<reference evidence="1 2" key="1">
    <citation type="journal article" date="2020" name="Phytopathology">
        <title>Genome Sequence Resources of Colletotrichum truncatum, C. plurivorum, C. musicola, and C. sojae: Four Species Pathogenic to Soybean (Glycine max).</title>
        <authorList>
            <person name="Rogerio F."/>
            <person name="Boufleur T.R."/>
            <person name="Ciampi-Guillardi M."/>
            <person name="Sukno S.A."/>
            <person name="Thon M.R."/>
            <person name="Massola Junior N.S."/>
            <person name="Baroncelli R."/>
        </authorList>
    </citation>
    <scope>NUCLEOTIDE SEQUENCE [LARGE SCALE GENOMIC DNA]</scope>
    <source>
        <strain evidence="1 2">CMES1059</strain>
    </source>
</reference>